<dbReference type="RefSeq" id="XP_031575216.1">
    <property type="nucleotide sequence ID" value="XM_031719356.1"/>
</dbReference>
<feature type="transmembrane region" description="Helical" evidence="9">
    <location>
        <begin position="294"/>
        <end position="315"/>
    </location>
</feature>
<keyword evidence="4 10" id="KW-0732">Signal</keyword>
<accession>A0A6P8J551</accession>
<dbReference type="KEGG" id="aten:116308850"/>
<sequence>MAEERKAFSLSVLLFLSGFILHGSRAASSSCTDVRMKDLLYIGRHHFRNQPPYCIKGYSHIHPLHIWSSIRVDLKFDIEGYRLFQADSCKTLNEVRSQTFAKRILAWFADPDAITSNYLYLSPFGDTCFDISSRKEYETNSINVELTFQTVNWHLPLSFIVGLILFLEANRLSRSATFYYSSGIVLGVGVSLLLAVFLLHRLLPSKGGAYALLAGGWSVSLYLLQWTWNNLVDLVLDRNPIVIGYFTVAGIISFCLCYYNGPVTNQRGIDLIRWTIRLIASYFIYKGIQPESLSLVVVVIVIVCYSIKTSGHNVIEKLLVILPKSWISYKVWYYFFPPSQRLLTREEFDSQGVVETRRALDELREYCNSPECDAWKVISRVRNPKRFCAFVNDGLHITDEEYEQFEENPFVYTRPDEHDDDAVETEGAEEKDDRYFERCT</sequence>
<protein>
    <submittedName>
        <fullName evidence="12">Nuclear envelope integral membrane protein 1-like</fullName>
    </submittedName>
</protein>
<feature type="transmembrane region" description="Helical" evidence="9">
    <location>
        <begin position="240"/>
        <end position="259"/>
    </location>
</feature>
<evidence type="ECO:0000256" key="4">
    <source>
        <dbReference type="ARBA" id="ARBA00022729"/>
    </source>
</evidence>
<dbReference type="PANTHER" id="PTHR13598:SF1">
    <property type="entry name" value="AT07567P-RELATED"/>
    <property type="match status" value="1"/>
</dbReference>
<keyword evidence="6 9" id="KW-0472">Membrane</keyword>
<evidence type="ECO:0000256" key="8">
    <source>
        <dbReference type="SAM" id="MobiDB-lite"/>
    </source>
</evidence>
<keyword evidence="3 9" id="KW-0812">Transmembrane</keyword>
<feature type="signal peptide" evidence="10">
    <location>
        <begin position="1"/>
        <end position="26"/>
    </location>
</feature>
<feature type="transmembrane region" description="Helical" evidence="9">
    <location>
        <begin position="210"/>
        <end position="228"/>
    </location>
</feature>
<dbReference type="InterPro" id="IPR019358">
    <property type="entry name" value="NEMP_fam"/>
</dbReference>
<organism evidence="11 12">
    <name type="scientific">Actinia tenebrosa</name>
    <name type="common">Australian red waratah sea anemone</name>
    <dbReference type="NCBI Taxonomy" id="6105"/>
    <lineage>
        <taxon>Eukaryota</taxon>
        <taxon>Metazoa</taxon>
        <taxon>Cnidaria</taxon>
        <taxon>Anthozoa</taxon>
        <taxon>Hexacorallia</taxon>
        <taxon>Actiniaria</taxon>
        <taxon>Actiniidae</taxon>
        <taxon>Actinia</taxon>
    </lineage>
</organism>
<evidence type="ECO:0000256" key="6">
    <source>
        <dbReference type="ARBA" id="ARBA00023136"/>
    </source>
</evidence>
<evidence type="ECO:0000256" key="10">
    <source>
        <dbReference type="SAM" id="SignalP"/>
    </source>
</evidence>
<feature type="compositionally biased region" description="Basic and acidic residues" evidence="8">
    <location>
        <begin position="431"/>
        <end position="440"/>
    </location>
</feature>
<evidence type="ECO:0000256" key="7">
    <source>
        <dbReference type="ARBA" id="ARBA00023242"/>
    </source>
</evidence>
<evidence type="ECO:0000313" key="12">
    <source>
        <dbReference type="RefSeq" id="XP_031575216.1"/>
    </source>
</evidence>
<feature type="compositionally biased region" description="Acidic residues" evidence="8">
    <location>
        <begin position="418"/>
        <end position="430"/>
    </location>
</feature>
<feature type="region of interest" description="Disordered" evidence="8">
    <location>
        <begin position="413"/>
        <end position="440"/>
    </location>
</feature>
<evidence type="ECO:0000256" key="9">
    <source>
        <dbReference type="SAM" id="Phobius"/>
    </source>
</evidence>
<reference evidence="12" key="1">
    <citation type="submission" date="2025-08" db="UniProtKB">
        <authorList>
            <consortium name="RefSeq"/>
        </authorList>
    </citation>
    <scope>IDENTIFICATION</scope>
    <source>
        <tissue evidence="12">Tentacle</tissue>
    </source>
</reference>
<dbReference type="Proteomes" id="UP000515163">
    <property type="component" value="Unplaced"/>
</dbReference>
<proteinExistence type="inferred from homology"/>
<keyword evidence="5 9" id="KW-1133">Transmembrane helix</keyword>
<evidence type="ECO:0000256" key="2">
    <source>
        <dbReference type="ARBA" id="ARBA00005748"/>
    </source>
</evidence>
<evidence type="ECO:0000256" key="5">
    <source>
        <dbReference type="ARBA" id="ARBA00022989"/>
    </source>
</evidence>
<keyword evidence="7" id="KW-0539">Nucleus</keyword>
<dbReference type="GO" id="GO:0005637">
    <property type="term" value="C:nuclear inner membrane"/>
    <property type="evidence" value="ECO:0007669"/>
    <property type="project" value="UniProtKB-SubCell"/>
</dbReference>
<dbReference type="PANTHER" id="PTHR13598">
    <property type="entry name" value="AT07567P-RELATED"/>
    <property type="match status" value="1"/>
</dbReference>
<evidence type="ECO:0000256" key="3">
    <source>
        <dbReference type="ARBA" id="ARBA00022692"/>
    </source>
</evidence>
<dbReference type="Pfam" id="PF10225">
    <property type="entry name" value="NEMP"/>
    <property type="match status" value="1"/>
</dbReference>
<dbReference type="InParanoid" id="A0A6P8J551"/>
<dbReference type="OrthoDB" id="509138at2759"/>
<keyword evidence="11" id="KW-1185">Reference proteome</keyword>
<comment type="similarity">
    <text evidence="2">Belongs to the NEMP family.</text>
</comment>
<comment type="subcellular location">
    <subcellularLocation>
        <location evidence="1">Nucleus inner membrane</location>
        <topology evidence="1">Multi-pass membrane protein</topology>
        <orientation evidence="1">Nucleoplasmic side</orientation>
    </subcellularLocation>
</comment>
<gene>
    <name evidence="12" type="primary">LOC116308850</name>
</gene>
<evidence type="ECO:0000313" key="11">
    <source>
        <dbReference type="Proteomes" id="UP000515163"/>
    </source>
</evidence>
<name>A0A6P8J551_ACTTE</name>
<dbReference type="GeneID" id="116308850"/>
<evidence type="ECO:0000256" key="1">
    <source>
        <dbReference type="ARBA" id="ARBA00004575"/>
    </source>
</evidence>
<dbReference type="FunCoup" id="A0A6P8J551">
    <property type="interactions" value="1347"/>
</dbReference>
<feature type="chain" id="PRO_5027640016" evidence="10">
    <location>
        <begin position="27"/>
        <end position="440"/>
    </location>
</feature>
<dbReference type="AlphaFoldDB" id="A0A6P8J551"/>
<feature type="transmembrane region" description="Helical" evidence="9">
    <location>
        <begin position="178"/>
        <end position="198"/>
    </location>
</feature>